<sequence>MGRQLLFYDYNPQYPQVQSVYVEYGLNVDYVVTTMNYWSNGTKGIFSFGTDDGCLLIFISYEIKVNGLFNKHFTENPSLQDYPTYYGQKLLSNKSKDYLYIKIPIFDDVCKHISYFPSLDSFAVCGKSSERMALVTVPRVSKKASKSICKQVISICQNGVVIVWDILTGEAVMKFKDDDADQAEKVSKEKLLKEEDDELMERKQKLQLRVQRRSVYQDFMEQVVKMTKEQLPRRSQNQFRPRPPQTKDVRDGTEHELGQSSPLNHTRKTKYGRVLRNQKTDTLKDDVPKPNSVPDKQGPEQKSKHVRFPSIPRKVQLTSQRQLEILSPQMSLTAGGTGMKSSLHMQQSADVVEQEQLPRRSQNQFRPQPPQTKDVRDGTEHELGQSSPLNHTKKTKYGRVLRNQKTDTLKDDVPKPNNVPDKQGPEQTSKHVRFPSIPHKVQLTSQRQLETVRDGTEHELGQSSPLNHTRKTKYGRVLRNQKTDTF</sequence>
<organism evidence="1 2">
    <name type="scientific">Nibea albiflora</name>
    <name type="common">Yellow drum</name>
    <name type="synonym">Corvina albiflora</name>
    <dbReference type="NCBI Taxonomy" id="240163"/>
    <lineage>
        <taxon>Eukaryota</taxon>
        <taxon>Metazoa</taxon>
        <taxon>Chordata</taxon>
        <taxon>Craniata</taxon>
        <taxon>Vertebrata</taxon>
        <taxon>Euteleostomi</taxon>
        <taxon>Actinopterygii</taxon>
        <taxon>Neopterygii</taxon>
        <taxon>Teleostei</taxon>
        <taxon>Neoteleostei</taxon>
        <taxon>Acanthomorphata</taxon>
        <taxon>Eupercaria</taxon>
        <taxon>Sciaenidae</taxon>
        <taxon>Nibea</taxon>
    </lineage>
</organism>
<name>A0ACB7FBN8_NIBAL</name>
<evidence type="ECO:0000313" key="1">
    <source>
        <dbReference type="EMBL" id="KAG8011680.1"/>
    </source>
</evidence>
<comment type="caution">
    <text evidence="1">The sequence shown here is derived from an EMBL/GenBank/DDBJ whole genome shotgun (WGS) entry which is preliminary data.</text>
</comment>
<reference evidence="1" key="1">
    <citation type="submission" date="2020-04" db="EMBL/GenBank/DDBJ databases">
        <title>A chromosome-scale assembly and high-density genetic map of the yellow drum (Nibea albiflora) genome.</title>
        <authorList>
            <person name="Xu D."/>
            <person name="Zhang W."/>
            <person name="Chen R."/>
            <person name="Tan P."/>
            <person name="Wang L."/>
            <person name="Song H."/>
            <person name="Tian L."/>
            <person name="Zhu Q."/>
            <person name="Wang B."/>
        </authorList>
    </citation>
    <scope>NUCLEOTIDE SEQUENCE</scope>
    <source>
        <strain evidence="1">ZJHYS-2018</strain>
    </source>
</reference>
<dbReference type="EMBL" id="CM024801">
    <property type="protein sequence ID" value="KAG8011680.1"/>
    <property type="molecule type" value="Genomic_DNA"/>
</dbReference>
<keyword evidence="2" id="KW-1185">Reference proteome</keyword>
<proteinExistence type="predicted"/>
<protein>
    <submittedName>
        <fullName evidence="1">Uncharacterized protein</fullName>
    </submittedName>
</protein>
<gene>
    <name evidence="1" type="ORF">GBF38_003962</name>
</gene>
<evidence type="ECO:0000313" key="2">
    <source>
        <dbReference type="Proteomes" id="UP000805704"/>
    </source>
</evidence>
<dbReference type="Proteomes" id="UP000805704">
    <property type="component" value="Chromosome 13"/>
</dbReference>
<accession>A0ACB7FBN8</accession>